<reference evidence="1" key="1">
    <citation type="submission" date="2025-08" db="UniProtKB">
        <authorList>
            <consortium name="Ensembl"/>
        </authorList>
    </citation>
    <scope>IDENTIFICATION</scope>
</reference>
<name>A0A2K5JL55_COLAP</name>
<dbReference type="Proteomes" id="UP000233080">
    <property type="component" value="Unassembled WGS sequence"/>
</dbReference>
<evidence type="ECO:0000313" key="1">
    <source>
        <dbReference type="Ensembl" id="ENSCANP00000029584.1"/>
    </source>
</evidence>
<proteinExistence type="predicted"/>
<evidence type="ECO:0000313" key="2">
    <source>
        <dbReference type="Proteomes" id="UP000233080"/>
    </source>
</evidence>
<reference evidence="1" key="2">
    <citation type="submission" date="2025-09" db="UniProtKB">
        <authorList>
            <consortium name="Ensembl"/>
        </authorList>
    </citation>
    <scope>IDENTIFICATION</scope>
</reference>
<dbReference type="Ensembl" id="ENSCANT00000052758.1">
    <property type="protein sequence ID" value="ENSCANP00000029584.1"/>
    <property type="gene ID" value="ENSCANG00000038425.1"/>
</dbReference>
<dbReference type="AlphaFoldDB" id="A0A2K5JL55"/>
<sequence>MQASVCLTPESVVLSVPPLGLRMPLSKTCLGADPHHYSCDLEGTQPSLMSPQSLQFCSTVLISLYHNVALGGRAGFLPIL</sequence>
<dbReference type="OMA" id="CLTPKSM"/>
<keyword evidence="2" id="KW-1185">Reference proteome</keyword>
<protein>
    <submittedName>
        <fullName evidence="1">Uncharacterized protein</fullName>
    </submittedName>
</protein>
<organism evidence="1 2">
    <name type="scientific">Colobus angolensis palliatus</name>
    <name type="common">Peters' Angolan colobus</name>
    <dbReference type="NCBI Taxonomy" id="336983"/>
    <lineage>
        <taxon>Eukaryota</taxon>
        <taxon>Metazoa</taxon>
        <taxon>Chordata</taxon>
        <taxon>Craniata</taxon>
        <taxon>Vertebrata</taxon>
        <taxon>Euteleostomi</taxon>
        <taxon>Mammalia</taxon>
        <taxon>Eutheria</taxon>
        <taxon>Euarchontoglires</taxon>
        <taxon>Primates</taxon>
        <taxon>Haplorrhini</taxon>
        <taxon>Catarrhini</taxon>
        <taxon>Cercopithecidae</taxon>
        <taxon>Colobinae</taxon>
        <taxon>Colobus</taxon>
    </lineage>
</organism>
<accession>A0A2K5JL55</accession>